<dbReference type="Proteomes" id="UP000711996">
    <property type="component" value="Unassembled WGS sequence"/>
</dbReference>
<dbReference type="EMBL" id="QPMT01000030">
    <property type="protein sequence ID" value="KAF4855547.1"/>
    <property type="molecule type" value="Genomic_DNA"/>
</dbReference>
<evidence type="ECO:0000313" key="2">
    <source>
        <dbReference type="EMBL" id="KAF4855547.1"/>
    </source>
</evidence>
<dbReference type="Pfam" id="PF20150">
    <property type="entry name" value="2EXR"/>
    <property type="match status" value="1"/>
</dbReference>
<sequence>MFKIFGAASWLLGLPPANDVEAPQPATTFPQFRQLPPEIRDAIWRAALPPPRIYEPDTSSPLAGNPKYPTQFFRTWRPPTVREACKEAYDVCNSVGEYKYGYWGGHMRGIWINIFTDAVYFACEIQYEQSELLEVDTIYLSSDCALRSPDCRNFLMSDRFDACSRLVVAIYPPGSWEMDVETLRGTDPVFRRITDETELIGFSEWDATDYAGRKEGDGDEVKRDHPVTWKLTKEIIFKLFKLRQEAAREAGRDHWEDELKLEAVEVFRKRRKLWSPNRGEPMD</sequence>
<evidence type="ECO:0000313" key="3">
    <source>
        <dbReference type="Proteomes" id="UP000711996"/>
    </source>
</evidence>
<feature type="domain" description="2EXR" evidence="1">
    <location>
        <begin position="29"/>
        <end position="118"/>
    </location>
</feature>
<proteinExistence type="predicted"/>
<gene>
    <name evidence="2" type="ORF">CGCSCA2_v008952</name>
</gene>
<name>A0A9P5K1S0_COLSI</name>
<keyword evidence="3" id="KW-1185">Reference proteome</keyword>
<reference evidence="2" key="1">
    <citation type="submission" date="2019-06" db="EMBL/GenBank/DDBJ databases">
        <authorList>
            <person name="Gan P."/>
            <person name="Shirasu K."/>
        </authorList>
    </citation>
    <scope>NUCLEOTIDE SEQUENCE [LARGE SCALE GENOMIC DNA]</scope>
    <source>
        <strain evidence="2">CAD2</strain>
    </source>
</reference>
<dbReference type="OrthoDB" id="3561261at2759"/>
<dbReference type="PANTHER" id="PTHR35910">
    <property type="entry name" value="2EXR DOMAIN-CONTAINING PROTEIN"/>
    <property type="match status" value="1"/>
</dbReference>
<dbReference type="PANTHER" id="PTHR35910:SF1">
    <property type="entry name" value="2EXR DOMAIN-CONTAINING PROTEIN"/>
    <property type="match status" value="1"/>
</dbReference>
<accession>A0A9P5K1S0</accession>
<organism evidence="2 3">
    <name type="scientific">Colletotrichum siamense</name>
    <name type="common">Anthracnose fungus</name>
    <dbReference type="NCBI Taxonomy" id="690259"/>
    <lineage>
        <taxon>Eukaryota</taxon>
        <taxon>Fungi</taxon>
        <taxon>Dikarya</taxon>
        <taxon>Ascomycota</taxon>
        <taxon>Pezizomycotina</taxon>
        <taxon>Sordariomycetes</taxon>
        <taxon>Hypocreomycetidae</taxon>
        <taxon>Glomerellales</taxon>
        <taxon>Glomerellaceae</taxon>
        <taxon>Colletotrichum</taxon>
        <taxon>Colletotrichum gloeosporioides species complex</taxon>
    </lineage>
</organism>
<dbReference type="AlphaFoldDB" id="A0A9P5K1S0"/>
<protein>
    <recommendedName>
        <fullName evidence="1">2EXR domain-containing protein</fullName>
    </recommendedName>
</protein>
<evidence type="ECO:0000259" key="1">
    <source>
        <dbReference type="Pfam" id="PF20150"/>
    </source>
</evidence>
<dbReference type="InterPro" id="IPR045518">
    <property type="entry name" value="2EXR"/>
</dbReference>
<comment type="caution">
    <text evidence="2">The sequence shown here is derived from an EMBL/GenBank/DDBJ whole genome shotgun (WGS) entry which is preliminary data.</text>
</comment>